<dbReference type="SUPFAM" id="SSF53822">
    <property type="entry name" value="Periplasmic binding protein-like I"/>
    <property type="match status" value="1"/>
</dbReference>
<dbReference type="AlphaFoldDB" id="A0A101JC00"/>
<dbReference type="PANTHER" id="PTHR30483:SF6">
    <property type="entry name" value="PERIPLASMIC BINDING PROTEIN OF ABC TRANSPORTER FOR NATURAL AMINO ACIDS"/>
    <property type="match status" value="1"/>
</dbReference>
<dbReference type="Gene3D" id="3.40.50.2300">
    <property type="match status" value="2"/>
</dbReference>
<dbReference type="InterPro" id="IPR051010">
    <property type="entry name" value="BCAA_transport"/>
</dbReference>
<sequence>MSTPDTNESRARALVDAVNAAAGAGSAPVGVLTPLTGPGDPVAGELIVRGACLGVEYLRTNGIADLTLVVQNDQYSAAQEGMQRSAVAGLAKLAMVDEVVAVVGQWHLRTAEHVTKTAELLGVPIFVENGHNTITARQRRTLFRTYFSIADRVPMIVDFLAEQKLTRLGIIAPDTVFGATMAGTLQAVATAAGFEILRLDFPQETTTDVRDELRQIKAFQPDVLINCGVVRTNYMVIKQATELGILPDTQMLVMFPFPMRSEDYWKLAGAAGNHVVWPATAYRPSWQGLTPIGQWFTQAYLDAYGSFPPDNALNAFTDITVIGQALASSAAAEPEALVQSLEHGTFDTWRGPVSFERGPEHWHHSPPQFMLMQYQQVGQGFDDATVIYPEDVRTGDYVGPR</sequence>
<organism evidence="4 5">
    <name type="scientific">Actinoplanes awajinensis subsp. mycoplanecinus</name>
    <dbReference type="NCBI Taxonomy" id="135947"/>
    <lineage>
        <taxon>Bacteria</taxon>
        <taxon>Bacillati</taxon>
        <taxon>Actinomycetota</taxon>
        <taxon>Actinomycetes</taxon>
        <taxon>Micromonosporales</taxon>
        <taxon>Micromonosporaceae</taxon>
        <taxon>Actinoplanes</taxon>
    </lineage>
</organism>
<evidence type="ECO:0000259" key="3">
    <source>
        <dbReference type="Pfam" id="PF13458"/>
    </source>
</evidence>
<dbReference type="RefSeq" id="WP_067705774.1">
    <property type="nucleotide sequence ID" value="NZ_LLZH01000326.1"/>
</dbReference>
<dbReference type="PANTHER" id="PTHR30483">
    <property type="entry name" value="LEUCINE-SPECIFIC-BINDING PROTEIN"/>
    <property type="match status" value="1"/>
</dbReference>
<keyword evidence="5" id="KW-1185">Reference proteome</keyword>
<comment type="similarity">
    <text evidence="1">Belongs to the leucine-binding protein family.</text>
</comment>
<dbReference type="EMBL" id="LLZH01000326">
    <property type="protein sequence ID" value="KUL23969.1"/>
    <property type="molecule type" value="Genomic_DNA"/>
</dbReference>
<dbReference type="Proteomes" id="UP000053244">
    <property type="component" value="Unassembled WGS sequence"/>
</dbReference>
<evidence type="ECO:0000313" key="4">
    <source>
        <dbReference type="EMBL" id="KUL23969.1"/>
    </source>
</evidence>
<dbReference type="InterPro" id="IPR028081">
    <property type="entry name" value="Leu-bd"/>
</dbReference>
<feature type="domain" description="Leucine-binding protein" evidence="3">
    <location>
        <begin position="28"/>
        <end position="373"/>
    </location>
</feature>
<proteinExistence type="inferred from homology"/>
<reference evidence="4 5" key="1">
    <citation type="submission" date="2015-10" db="EMBL/GenBank/DDBJ databases">
        <authorList>
            <person name="Gilbert D.G."/>
        </authorList>
    </citation>
    <scope>NUCLEOTIDE SEQUENCE [LARGE SCALE GENOMIC DNA]</scope>
    <source>
        <strain evidence="4 5">NRRL B-16712</strain>
    </source>
</reference>
<dbReference type="InterPro" id="IPR028082">
    <property type="entry name" value="Peripla_BP_I"/>
</dbReference>
<gene>
    <name evidence="4" type="ORF">ADL15_44970</name>
</gene>
<dbReference type="Pfam" id="PF13458">
    <property type="entry name" value="Peripla_BP_6"/>
    <property type="match status" value="1"/>
</dbReference>
<dbReference type="OrthoDB" id="3400842at2"/>
<comment type="caution">
    <text evidence="4">The sequence shown here is derived from an EMBL/GenBank/DDBJ whole genome shotgun (WGS) entry which is preliminary data.</text>
</comment>
<evidence type="ECO:0000256" key="1">
    <source>
        <dbReference type="ARBA" id="ARBA00010062"/>
    </source>
</evidence>
<protein>
    <submittedName>
        <fullName evidence="4">Branched-chain amino acid ABC transporter substrate-binding protein</fullName>
    </submittedName>
</protein>
<evidence type="ECO:0000256" key="2">
    <source>
        <dbReference type="ARBA" id="ARBA00022729"/>
    </source>
</evidence>
<name>A0A101JC00_9ACTN</name>
<evidence type="ECO:0000313" key="5">
    <source>
        <dbReference type="Proteomes" id="UP000053244"/>
    </source>
</evidence>
<keyword evidence="2" id="KW-0732">Signal</keyword>
<accession>A0A101JC00</accession>